<name>A0A562WP87_9ACTN</name>
<gene>
    <name evidence="4" type="ORF">JD81_05628</name>
</gene>
<dbReference type="GO" id="GO:0006310">
    <property type="term" value="P:DNA recombination"/>
    <property type="evidence" value="ECO:0007669"/>
    <property type="project" value="UniProtKB-KW"/>
</dbReference>
<dbReference type="EMBL" id="VLLP01000001">
    <property type="protein sequence ID" value="TWJ32058.1"/>
    <property type="molecule type" value="Genomic_DNA"/>
</dbReference>
<sequence length="304" mass="33312">MASCHSLLSSILASAVRSRLIAFNPCKAVRLPAQRKRADGQLPLPLDQVQELLPNVPEWHRAVVAAAAGAGLRWGECLGLRWDDIELPDDDQAATLTVRRVVIEVNGHPADKPYPKTAQSRRAVPVPSFLRAELQRHHGLTNAGNTDRVFTNQAGDPMLRSNFRRQVWRPSLVRAGLLGSVTEMGPHRFRAAWHDREGVEWSAEFTTHRDAVAHVAVKAAGGLRFHDLRHGYATWLVSSGVPVNVVQAVMGHEQASTTLNRYTHTPADFHRLIRDAFAAPADELLTKNDDSRSGGAASDEGGVP</sequence>
<proteinExistence type="inferred from homology"/>
<dbReference type="InterPro" id="IPR011010">
    <property type="entry name" value="DNA_brk_join_enz"/>
</dbReference>
<dbReference type="GO" id="GO:0015074">
    <property type="term" value="P:DNA integration"/>
    <property type="evidence" value="ECO:0007669"/>
    <property type="project" value="InterPro"/>
</dbReference>
<dbReference type="PANTHER" id="PTHR30349">
    <property type="entry name" value="PHAGE INTEGRASE-RELATED"/>
    <property type="match status" value="1"/>
</dbReference>
<dbReference type="CDD" id="cd01189">
    <property type="entry name" value="INT_ICEBs1_C_like"/>
    <property type="match status" value="1"/>
</dbReference>
<dbReference type="Pfam" id="PF00589">
    <property type="entry name" value="Phage_integrase"/>
    <property type="match status" value="2"/>
</dbReference>
<keyword evidence="5" id="KW-1185">Reference proteome</keyword>
<dbReference type="InterPro" id="IPR002104">
    <property type="entry name" value="Integrase_catalytic"/>
</dbReference>
<dbReference type="InterPro" id="IPR050090">
    <property type="entry name" value="Tyrosine_recombinase_XerCD"/>
</dbReference>
<dbReference type="Gene3D" id="1.10.443.10">
    <property type="entry name" value="Intergrase catalytic core"/>
    <property type="match status" value="1"/>
</dbReference>
<dbReference type="SUPFAM" id="SSF56349">
    <property type="entry name" value="DNA breaking-rejoining enzymes"/>
    <property type="match status" value="1"/>
</dbReference>
<dbReference type="AlphaFoldDB" id="A0A562WP87"/>
<keyword evidence="2" id="KW-0238">DNA-binding</keyword>
<evidence type="ECO:0000256" key="1">
    <source>
        <dbReference type="ARBA" id="ARBA00008857"/>
    </source>
</evidence>
<reference evidence="4 5" key="1">
    <citation type="submission" date="2019-07" db="EMBL/GenBank/DDBJ databases">
        <title>R&amp;d 2014.</title>
        <authorList>
            <person name="Klenk H.-P."/>
        </authorList>
    </citation>
    <scope>NUCLEOTIDE SEQUENCE [LARGE SCALE GENOMIC DNA]</scope>
    <source>
        <strain evidence="4 5">DSM 43912</strain>
    </source>
</reference>
<dbReference type="Gene3D" id="1.10.150.130">
    <property type="match status" value="1"/>
</dbReference>
<protein>
    <submittedName>
        <fullName evidence="4">Phage integrase family protein</fullName>
    </submittedName>
</protein>
<evidence type="ECO:0000313" key="4">
    <source>
        <dbReference type="EMBL" id="TWJ32058.1"/>
    </source>
</evidence>
<organism evidence="4 5">
    <name type="scientific">Micromonospora sagamiensis</name>
    <dbReference type="NCBI Taxonomy" id="47875"/>
    <lineage>
        <taxon>Bacteria</taxon>
        <taxon>Bacillati</taxon>
        <taxon>Actinomycetota</taxon>
        <taxon>Actinomycetes</taxon>
        <taxon>Micromonosporales</taxon>
        <taxon>Micromonosporaceae</taxon>
        <taxon>Micromonospora</taxon>
    </lineage>
</organism>
<evidence type="ECO:0000313" key="5">
    <source>
        <dbReference type="Proteomes" id="UP000319728"/>
    </source>
</evidence>
<comment type="caution">
    <text evidence="4">The sequence shown here is derived from an EMBL/GenBank/DDBJ whole genome shotgun (WGS) entry which is preliminary data.</text>
</comment>
<comment type="similarity">
    <text evidence="1">Belongs to the 'phage' integrase family.</text>
</comment>
<dbReference type="InterPro" id="IPR013762">
    <property type="entry name" value="Integrase-like_cat_sf"/>
</dbReference>
<dbReference type="PANTHER" id="PTHR30349:SF64">
    <property type="entry name" value="PROPHAGE INTEGRASE INTD-RELATED"/>
    <property type="match status" value="1"/>
</dbReference>
<evidence type="ECO:0000256" key="2">
    <source>
        <dbReference type="ARBA" id="ARBA00023125"/>
    </source>
</evidence>
<evidence type="ECO:0000256" key="3">
    <source>
        <dbReference type="ARBA" id="ARBA00023172"/>
    </source>
</evidence>
<dbReference type="GO" id="GO:0003677">
    <property type="term" value="F:DNA binding"/>
    <property type="evidence" value="ECO:0007669"/>
    <property type="project" value="UniProtKB-KW"/>
</dbReference>
<keyword evidence="3" id="KW-0233">DNA recombination</keyword>
<dbReference type="InterPro" id="IPR010998">
    <property type="entry name" value="Integrase_recombinase_N"/>
</dbReference>
<accession>A0A562WP87</accession>
<dbReference type="Proteomes" id="UP000319728">
    <property type="component" value="Unassembled WGS sequence"/>
</dbReference>
<dbReference type="PROSITE" id="PS51898">
    <property type="entry name" value="TYR_RECOMBINASE"/>
    <property type="match status" value="1"/>
</dbReference>